<dbReference type="Proteomes" id="UP000537130">
    <property type="component" value="Unassembled WGS sequence"/>
</dbReference>
<evidence type="ECO:0000313" key="2">
    <source>
        <dbReference type="Proteomes" id="UP000537130"/>
    </source>
</evidence>
<gene>
    <name evidence="1" type="ORF">FHR99_001476</name>
</gene>
<dbReference type="Gene3D" id="1.10.357.10">
    <property type="entry name" value="Tetracycline Repressor, domain 2"/>
    <property type="match status" value="1"/>
</dbReference>
<keyword evidence="2" id="KW-1185">Reference proteome</keyword>
<comment type="caution">
    <text evidence="1">The sequence shown here is derived from an EMBL/GenBank/DDBJ whole genome shotgun (WGS) entry which is preliminary data.</text>
</comment>
<dbReference type="SUPFAM" id="SSF46689">
    <property type="entry name" value="Homeodomain-like"/>
    <property type="match status" value="1"/>
</dbReference>
<protein>
    <submittedName>
        <fullName evidence="1">AcrR family transcriptional regulator</fullName>
    </submittedName>
</protein>
<name>A0A7W4Z6R7_9GAMM</name>
<dbReference type="EMBL" id="JACHWY010000001">
    <property type="protein sequence ID" value="MBB3047240.1"/>
    <property type="molecule type" value="Genomic_DNA"/>
</dbReference>
<sequence>MAHSIYDSASLPLKLLIAAEREFAINGEKARVSDILARAESGNAAAVNYHFRSRDGLFAACRIFREQPLNEFRKRLLDRLLAEATEESPPTLAEYFFVLIAPSVAVITSLLPEAYYGRFICKCDTYSRDRLDERRHEIWAEPALQLVEIILAELSERMSPSTLELRLALYERNIPQSLAQLETYLMGRIESGVEKEVIVDQIPGLIAEIARHSLYSFIQDKNTQSDDLSRCERLYREELQAFGSFVYRAPDRMSLAGY</sequence>
<reference evidence="1 2" key="1">
    <citation type="submission" date="2020-08" db="EMBL/GenBank/DDBJ databases">
        <title>Genomic Encyclopedia of Type Strains, Phase III (KMG-III): the genomes of soil and plant-associated and newly described type strains.</title>
        <authorList>
            <person name="Whitman W."/>
        </authorList>
    </citation>
    <scope>NUCLEOTIDE SEQUENCE [LARGE SCALE GENOMIC DNA]</scope>
    <source>
        <strain evidence="1 2">CECT 8654</strain>
    </source>
</reference>
<organism evidence="1 2">
    <name type="scientific">Litorivivens lipolytica</name>
    <dbReference type="NCBI Taxonomy" id="1524264"/>
    <lineage>
        <taxon>Bacteria</taxon>
        <taxon>Pseudomonadati</taxon>
        <taxon>Pseudomonadota</taxon>
        <taxon>Gammaproteobacteria</taxon>
        <taxon>Litorivivens</taxon>
    </lineage>
</organism>
<dbReference type="InterPro" id="IPR009057">
    <property type="entry name" value="Homeodomain-like_sf"/>
</dbReference>
<evidence type="ECO:0000313" key="1">
    <source>
        <dbReference type="EMBL" id="MBB3047240.1"/>
    </source>
</evidence>
<proteinExistence type="predicted"/>
<accession>A0A7W4Z6R7</accession>
<dbReference type="AlphaFoldDB" id="A0A7W4Z6R7"/>
<dbReference type="RefSeq" id="WP_183409874.1">
    <property type="nucleotide sequence ID" value="NZ_JACHWY010000001.1"/>
</dbReference>